<dbReference type="SMART" id="SM00918">
    <property type="entry name" value="Lig_chan-Glu_bd"/>
    <property type="match status" value="1"/>
</dbReference>
<evidence type="ECO:0008006" key="26">
    <source>
        <dbReference type="Google" id="ProtNLM"/>
    </source>
</evidence>
<evidence type="ECO:0000256" key="18">
    <source>
        <dbReference type="PIRSR" id="PIRSR601508-3"/>
    </source>
</evidence>
<dbReference type="Pfam" id="PF01094">
    <property type="entry name" value="ANF_receptor"/>
    <property type="match status" value="1"/>
</dbReference>
<evidence type="ECO:0000256" key="7">
    <source>
        <dbReference type="ARBA" id="ARBA00023054"/>
    </source>
</evidence>
<dbReference type="Pfam" id="PF00060">
    <property type="entry name" value="Lig_chan"/>
    <property type="match status" value="1"/>
</dbReference>
<keyword evidence="14" id="KW-0407">Ion channel</keyword>
<evidence type="ECO:0000256" key="5">
    <source>
        <dbReference type="ARBA" id="ARBA00022989"/>
    </source>
</evidence>
<sequence>MSFPENTALAVFFISTLYFVFSHGNCNFREKGSFGIIGVFDFADSSSKEAFENATSSHNSKECVPKFMNRTLLLKSDASVSEIIELAQNALQTGPCFMVYAAEDSKARIVLEFAITQGVNVITAIPPFYPNYQYTGIHQSYDPAHVSSINTVSSTVTKRDALLALLGKLNWKKFLVVTDSEPSSNYFVNLLKESLHPRNLNLTEWLVYNEDNFDYFEKKLETDASNIILITNNLSLAEQILSVKEDFPSWTWIFLCDLDVGSLGSQWHWDYVYTITPKYSLKVKLSDFVDDAVSSISHTVTGNGRKGKAFSCPKICTFRRLLSEVNFHGSSDPVKFDQQGNRVPLRYDVNRMEYNEGQDMYELEHLGYWSNGKLSMEKKGEDLKILLNEYPPNVMSQPKKVGEPCQPGSMLCSKTVEGEEIKRCCYGFVIDVLEVICNEMEKVPKLLFSLDGQYGIYDEANNSWNGVVSELLSGRGDISFDLYISSRRAKVVDFTEPYMPSGIRLLAKEKKREDNQIYWVSYLRPFTPPVWLTLLGSLGIMIIFLWAMDKISPIRGSKKLFHPNSAFGLDNAVCFALALAFGRPADESKPKTNGARLASVAFGMAMLVFVSTYSANLAAFLIVDDKSPPVEDIYDIKIERPPDGFKYGTIDGSYMADYFKNSENAYFRHVWYHMKENNVKSLREGVEAVKTGSLDVFVADHVGLEYESRNDLHCELRVVGEPFAMSGASIAVKKNNPLFIQVSEALQKIKAKGLTDFIQEFWVSKYKCPRETPPAQLKVEDLSGLFLQLTIAMIGCILGTLCQRIFLQMKEKWTRKNNEDVDEQDARQEFAQTETLV</sequence>
<dbReference type="OrthoDB" id="5984008at2759"/>
<keyword evidence="10" id="KW-0675">Receptor</keyword>
<dbReference type="InterPro" id="IPR015683">
    <property type="entry name" value="Ionotropic_Glu_rcpt"/>
</dbReference>
<evidence type="ECO:0000256" key="14">
    <source>
        <dbReference type="ARBA" id="ARBA00023303"/>
    </source>
</evidence>
<dbReference type="Gene3D" id="3.40.190.10">
    <property type="entry name" value="Periplasmic binding protein-like II"/>
    <property type="match status" value="3"/>
</dbReference>
<dbReference type="Gene3D" id="1.10.287.70">
    <property type="match status" value="1"/>
</dbReference>
<feature type="site" description="Interaction with the cone snail toxin Con-ikot-ikot" evidence="17">
    <location>
        <position position="748"/>
    </location>
</feature>
<keyword evidence="25" id="KW-1185">Reference proteome</keyword>
<feature type="binding site" evidence="16">
    <location>
        <position position="488"/>
    </location>
    <ligand>
        <name>L-glutamate</name>
        <dbReference type="ChEBI" id="CHEBI:29985"/>
    </ligand>
</feature>
<feature type="transmembrane region" description="Helical" evidence="20">
    <location>
        <begin position="785"/>
        <end position="807"/>
    </location>
</feature>
<dbReference type="SMART" id="SM00079">
    <property type="entry name" value="PBPe"/>
    <property type="match status" value="1"/>
</dbReference>
<feature type="site" description="Interaction with the cone snail toxin Con-ikot-ikot" evidence="17">
    <location>
        <position position="660"/>
    </location>
</feature>
<keyword evidence="13" id="KW-1071">Ligand-gated ion channel</keyword>
<evidence type="ECO:0000256" key="12">
    <source>
        <dbReference type="ARBA" id="ARBA00023257"/>
    </source>
</evidence>
<proteinExistence type="predicted"/>
<organism evidence="24 25">
    <name type="scientific">Pocillopora damicornis</name>
    <name type="common">Cauliflower coral</name>
    <name type="synonym">Millepora damicornis</name>
    <dbReference type="NCBI Taxonomy" id="46731"/>
    <lineage>
        <taxon>Eukaryota</taxon>
        <taxon>Metazoa</taxon>
        <taxon>Cnidaria</taxon>
        <taxon>Anthozoa</taxon>
        <taxon>Hexacorallia</taxon>
        <taxon>Scleractinia</taxon>
        <taxon>Astrocoeniina</taxon>
        <taxon>Pocilloporidae</taxon>
        <taxon>Pocillopora</taxon>
    </lineage>
</organism>
<evidence type="ECO:0000256" key="16">
    <source>
        <dbReference type="PIRSR" id="PIRSR601508-1"/>
    </source>
</evidence>
<keyword evidence="5 20" id="KW-1133">Transmembrane helix</keyword>
<evidence type="ECO:0000256" key="10">
    <source>
        <dbReference type="ARBA" id="ARBA00023170"/>
    </source>
</evidence>
<keyword evidence="8" id="KW-0406">Ion transport</keyword>
<feature type="binding site" evidence="16">
    <location>
        <position position="700"/>
    </location>
    <ligand>
        <name>L-glutamate</name>
        <dbReference type="ChEBI" id="CHEBI:29985"/>
    </ligand>
</feature>
<evidence type="ECO:0000313" key="25">
    <source>
        <dbReference type="Proteomes" id="UP000275408"/>
    </source>
</evidence>
<evidence type="ECO:0000256" key="21">
    <source>
        <dbReference type="SAM" id="SignalP"/>
    </source>
</evidence>
<evidence type="ECO:0000256" key="3">
    <source>
        <dbReference type="ARBA" id="ARBA00022475"/>
    </source>
</evidence>
<evidence type="ECO:0000256" key="4">
    <source>
        <dbReference type="ARBA" id="ARBA00022692"/>
    </source>
</evidence>
<evidence type="ECO:0000256" key="2">
    <source>
        <dbReference type="ARBA" id="ARBA00022448"/>
    </source>
</evidence>
<dbReference type="GO" id="GO:0045211">
    <property type="term" value="C:postsynaptic membrane"/>
    <property type="evidence" value="ECO:0007669"/>
    <property type="project" value="UniProtKB-SubCell"/>
</dbReference>
<comment type="subcellular location">
    <subcellularLocation>
        <location evidence="1">Cell membrane</location>
        <topology evidence="1">Multi-pass membrane protein</topology>
    </subcellularLocation>
    <subcellularLocation>
        <location evidence="15">Postsynaptic cell membrane</location>
    </subcellularLocation>
</comment>
<dbReference type="InterPro" id="IPR001320">
    <property type="entry name" value="Iontro_rcpt_C"/>
</dbReference>
<evidence type="ECO:0000256" key="15">
    <source>
        <dbReference type="ARBA" id="ARBA00034100"/>
    </source>
</evidence>
<dbReference type="GO" id="GO:0043226">
    <property type="term" value="C:organelle"/>
    <property type="evidence" value="ECO:0007669"/>
    <property type="project" value="UniProtKB-ARBA"/>
</dbReference>
<dbReference type="InterPro" id="IPR028082">
    <property type="entry name" value="Peripla_BP_I"/>
</dbReference>
<feature type="domain" description="Ionotropic glutamate receptor L-glutamate and glycine-binding" evidence="23">
    <location>
        <begin position="409"/>
        <end position="473"/>
    </location>
</feature>
<evidence type="ECO:0000256" key="17">
    <source>
        <dbReference type="PIRSR" id="PIRSR601508-2"/>
    </source>
</evidence>
<keyword evidence="18" id="KW-1015">Disulfide bond</keyword>
<feature type="chain" id="PRO_5018099527" description="Ionotropic glutamate receptor C-terminal domain-containing protein" evidence="21">
    <location>
        <begin position="25"/>
        <end position="837"/>
    </location>
</feature>
<evidence type="ECO:0000256" key="9">
    <source>
        <dbReference type="ARBA" id="ARBA00023136"/>
    </source>
</evidence>
<keyword evidence="11" id="KW-0325">Glycoprotein</keyword>
<reference evidence="24 25" key="1">
    <citation type="journal article" date="2018" name="Sci. Rep.">
        <title>Comparative analysis of the Pocillopora damicornis genome highlights role of immune system in coral evolution.</title>
        <authorList>
            <person name="Cunning R."/>
            <person name="Bay R.A."/>
            <person name="Gillette P."/>
            <person name="Baker A.C."/>
            <person name="Traylor-Knowles N."/>
        </authorList>
    </citation>
    <scope>NUCLEOTIDE SEQUENCE [LARGE SCALE GENOMIC DNA]</scope>
    <source>
        <strain evidence="24">RSMAS</strain>
        <tissue evidence="24">Whole animal</tissue>
    </source>
</reference>
<keyword evidence="12" id="KW-0628">Postsynaptic cell membrane</keyword>
<feature type="compositionally biased region" description="Basic and acidic residues" evidence="19">
    <location>
        <begin position="817"/>
        <end position="828"/>
    </location>
</feature>
<dbReference type="Proteomes" id="UP000275408">
    <property type="component" value="Unassembled WGS sequence"/>
</dbReference>
<dbReference type="GO" id="GO:0015276">
    <property type="term" value="F:ligand-gated monoatomic ion channel activity"/>
    <property type="evidence" value="ECO:0007669"/>
    <property type="project" value="InterPro"/>
</dbReference>
<dbReference type="STRING" id="46731.A0A3M6UU92"/>
<keyword evidence="6" id="KW-0770">Synapse</keyword>
<protein>
    <recommendedName>
        <fullName evidence="26">Ionotropic glutamate receptor C-terminal domain-containing protein</fullName>
    </recommendedName>
</protein>
<dbReference type="Gene3D" id="3.40.50.2300">
    <property type="match status" value="2"/>
</dbReference>
<comment type="caution">
    <text evidence="24">The sequence shown here is derived from an EMBL/GenBank/DDBJ whole genome shotgun (WGS) entry which is preliminary data.</text>
</comment>
<feature type="domain" description="Ionotropic glutamate receptor C-terminal" evidence="22">
    <location>
        <begin position="400"/>
        <end position="765"/>
    </location>
</feature>
<keyword evidence="4 20" id="KW-0812">Transmembrane</keyword>
<dbReference type="InterPro" id="IPR019594">
    <property type="entry name" value="Glu/Gly-bd"/>
</dbReference>
<dbReference type="SUPFAM" id="SSF53822">
    <property type="entry name" value="Periplasmic binding protein-like I"/>
    <property type="match status" value="1"/>
</dbReference>
<evidence type="ECO:0000256" key="11">
    <source>
        <dbReference type="ARBA" id="ARBA00023180"/>
    </source>
</evidence>
<dbReference type="InterPro" id="IPR001828">
    <property type="entry name" value="ANF_lig-bd_rcpt"/>
</dbReference>
<dbReference type="EMBL" id="RCHS01000689">
    <property type="protein sequence ID" value="RMX57242.1"/>
    <property type="molecule type" value="Genomic_DNA"/>
</dbReference>
<evidence type="ECO:0000313" key="24">
    <source>
        <dbReference type="EMBL" id="RMX57242.1"/>
    </source>
</evidence>
<evidence type="ECO:0000256" key="8">
    <source>
        <dbReference type="ARBA" id="ARBA00023065"/>
    </source>
</evidence>
<dbReference type="Pfam" id="PF10613">
    <property type="entry name" value="Lig_chan-Glu_bd"/>
    <property type="match status" value="1"/>
</dbReference>
<keyword evidence="2" id="KW-0813">Transport</keyword>
<feature type="site" description="Crucial to convey clamshell closure to channel opening" evidence="17">
    <location>
        <position position="630"/>
    </location>
</feature>
<name>A0A3M6UU92_POCDA</name>
<feature type="region of interest" description="Disordered" evidence="19">
    <location>
        <begin position="817"/>
        <end position="837"/>
    </location>
</feature>
<evidence type="ECO:0000256" key="20">
    <source>
        <dbReference type="SAM" id="Phobius"/>
    </source>
</evidence>
<keyword evidence="7" id="KW-0175">Coiled coil</keyword>
<dbReference type="GO" id="GO:0038023">
    <property type="term" value="F:signaling receptor activity"/>
    <property type="evidence" value="ECO:0007669"/>
    <property type="project" value="InterPro"/>
</dbReference>
<evidence type="ECO:0000259" key="22">
    <source>
        <dbReference type="SMART" id="SM00079"/>
    </source>
</evidence>
<keyword evidence="21" id="KW-0732">Signal</keyword>
<dbReference type="SUPFAM" id="SSF53850">
    <property type="entry name" value="Periplasmic binding protein-like II"/>
    <property type="match status" value="1"/>
</dbReference>
<feature type="disulfide bond" evidence="18">
    <location>
        <begin position="714"/>
        <end position="768"/>
    </location>
</feature>
<feature type="transmembrane region" description="Helical" evidence="20">
    <location>
        <begin position="530"/>
        <end position="548"/>
    </location>
</feature>
<gene>
    <name evidence="24" type="ORF">pdam_00010573</name>
</gene>
<feature type="transmembrane region" description="Helical" evidence="20">
    <location>
        <begin position="597"/>
        <end position="623"/>
    </location>
</feature>
<feature type="signal peptide" evidence="21">
    <location>
        <begin position="1"/>
        <end position="24"/>
    </location>
</feature>
<keyword evidence="9 20" id="KW-0472">Membrane</keyword>
<dbReference type="FunFam" id="3.40.190.10:FF:000078">
    <property type="entry name" value="glutamate receptor ionotropic, NMDA 3B"/>
    <property type="match status" value="1"/>
</dbReference>
<evidence type="ECO:0000259" key="23">
    <source>
        <dbReference type="SMART" id="SM00918"/>
    </source>
</evidence>
<accession>A0A3M6UU92</accession>
<evidence type="ECO:0000256" key="13">
    <source>
        <dbReference type="ARBA" id="ARBA00023286"/>
    </source>
</evidence>
<dbReference type="PRINTS" id="PR00177">
    <property type="entry name" value="NMDARECEPTOR"/>
</dbReference>
<evidence type="ECO:0000256" key="1">
    <source>
        <dbReference type="ARBA" id="ARBA00004651"/>
    </source>
</evidence>
<dbReference type="PANTHER" id="PTHR18966">
    <property type="entry name" value="IONOTROPIC GLUTAMATE RECEPTOR"/>
    <property type="match status" value="1"/>
</dbReference>
<dbReference type="AlphaFoldDB" id="A0A3M6UU92"/>
<dbReference type="InterPro" id="IPR001508">
    <property type="entry name" value="Iono_Glu_rcpt_met"/>
</dbReference>
<keyword evidence="3" id="KW-1003">Cell membrane</keyword>
<evidence type="ECO:0000256" key="19">
    <source>
        <dbReference type="SAM" id="MobiDB-lite"/>
    </source>
</evidence>
<evidence type="ECO:0000256" key="6">
    <source>
        <dbReference type="ARBA" id="ARBA00023018"/>
    </source>
</evidence>